<dbReference type="Proteomes" id="UP001362999">
    <property type="component" value="Unassembled WGS sequence"/>
</dbReference>
<evidence type="ECO:0000313" key="2">
    <source>
        <dbReference type="EMBL" id="KAK7045249.1"/>
    </source>
</evidence>
<reference evidence="2 3" key="1">
    <citation type="journal article" date="2024" name="J Genomics">
        <title>Draft genome sequencing and assembly of Favolaschia claudopus CIRM-BRFM 2984 isolated from oak limbs.</title>
        <authorList>
            <person name="Navarro D."/>
            <person name="Drula E."/>
            <person name="Chaduli D."/>
            <person name="Cazenave R."/>
            <person name="Ahrendt S."/>
            <person name="Wang J."/>
            <person name="Lipzen A."/>
            <person name="Daum C."/>
            <person name="Barry K."/>
            <person name="Grigoriev I.V."/>
            <person name="Favel A."/>
            <person name="Rosso M.N."/>
            <person name="Martin F."/>
        </authorList>
    </citation>
    <scope>NUCLEOTIDE SEQUENCE [LARGE SCALE GENOMIC DNA]</scope>
    <source>
        <strain evidence="2 3">CIRM-BRFM 2984</strain>
    </source>
</reference>
<organism evidence="2 3">
    <name type="scientific">Favolaschia claudopus</name>
    <dbReference type="NCBI Taxonomy" id="2862362"/>
    <lineage>
        <taxon>Eukaryota</taxon>
        <taxon>Fungi</taxon>
        <taxon>Dikarya</taxon>
        <taxon>Basidiomycota</taxon>
        <taxon>Agaricomycotina</taxon>
        <taxon>Agaricomycetes</taxon>
        <taxon>Agaricomycetidae</taxon>
        <taxon>Agaricales</taxon>
        <taxon>Marasmiineae</taxon>
        <taxon>Mycenaceae</taxon>
        <taxon>Favolaschia</taxon>
    </lineage>
</organism>
<evidence type="ECO:0000313" key="3">
    <source>
        <dbReference type="Proteomes" id="UP001362999"/>
    </source>
</evidence>
<gene>
    <name evidence="2" type="ORF">R3P38DRAFT_3347405</name>
</gene>
<proteinExistence type="predicted"/>
<dbReference type="EMBL" id="JAWWNJ010000011">
    <property type="protein sequence ID" value="KAK7045249.1"/>
    <property type="molecule type" value="Genomic_DNA"/>
</dbReference>
<feature type="compositionally biased region" description="Basic and acidic residues" evidence="1">
    <location>
        <begin position="1"/>
        <end position="20"/>
    </location>
</feature>
<accession>A0AAW0D302</accession>
<dbReference type="AlphaFoldDB" id="A0AAW0D302"/>
<protein>
    <submittedName>
        <fullName evidence="2">Uncharacterized protein</fullName>
    </submittedName>
</protein>
<sequence length="293" mass="32835">MDYSRAKERELEVEFDDPQRRSSAASGPRTFRQKKVQVAVEYPPSGDPPRNDDERTEEESCIDSRRVMGGKCTHHTFCSFRISLNPQPNQHCAKLSRLEAHDRKHMVMKTRSTLGASTSRIALLSNSDDSGFPRSIRGRLCTCVLRGFNFNLKSEVAVPDQRHAVYKQNQRITDAMVGNSLLLLTLMSNSTTSQRGFLLGASQRPKRRARKCDGRGCPSVARRFDFQQLQLQPQPQLLAPPAKRFSQLSAELRCQVEVLGLVLLVAGSLSATSTSDENNFLKGKLVCEVEVQL</sequence>
<name>A0AAW0D302_9AGAR</name>
<keyword evidence="3" id="KW-1185">Reference proteome</keyword>
<comment type="caution">
    <text evidence="2">The sequence shown here is derived from an EMBL/GenBank/DDBJ whole genome shotgun (WGS) entry which is preliminary data.</text>
</comment>
<evidence type="ECO:0000256" key="1">
    <source>
        <dbReference type="SAM" id="MobiDB-lite"/>
    </source>
</evidence>
<feature type="region of interest" description="Disordered" evidence="1">
    <location>
        <begin position="1"/>
        <end position="61"/>
    </location>
</feature>